<proteinExistence type="predicted"/>
<name>A0AAE1C2L2_9PEZI</name>
<dbReference type="PANTHER" id="PTHR38846:SF1">
    <property type="entry name" value="C3H1-TYPE DOMAIN-CONTAINING PROTEIN"/>
    <property type="match status" value="1"/>
</dbReference>
<organism evidence="1 2">
    <name type="scientific">Recurvomyces mirabilis</name>
    <dbReference type="NCBI Taxonomy" id="574656"/>
    <lineage>
        <taxon>Eukaryota</taxon>
        <taxon>Fungi</taxon>
        <taxon>Dikarya</taxon>
        <taxon>Ascomycota</taxon>
        <taxon>Pezizomycotina</taxon>
        <taxon>Dothideomycetes</taxon>
        <taxon>Dothideomycetidae</taxon>
        <taxon>Mycosphaerellales</taxon>
        <taxon>Teratosphaeriaceae</taxon>
        <taxon>Recurvomyces</taxon>
    </lineage>
</organism>
<dbReference type="AlphaFoldDB" id="A0AAE1C2L2"/>
<keyword evidence="2" id="KW-1185">Reference proteome</keyword>
<protein>
    <submittedName>
        <fullName evidence="1">Uncharacterized protein</fullName>
    </submittedName>
</protein>
<accession>A0AAE1C2L2</accession>
<dbReference type="EMBL" id="JAUTXT010000014">
    <property type="protein sequence ID" value="KAK3675608.1"/>
    <property type="molecule type" value="Genomic_DNA"/>
</dbReference>
<evidence type="ECO:0000313" key="1">
    <source>
        <dbReference type="EMBL" id="KAK3675608.1"/>
    </source>
</evidence>
<sequence>MSDSQDIMLVDEIPEDDANVLGKDLAKLEISVTQTANPDQTSVSKIFRLIPPQRKPRTGSRKKRIEAIFELFDARYGRDEHNLAAWKILCNDLDFEEGQTITQCKNNLELVHVNVYEFYFSQIDFTQECRRFGIEEELRGSSNENDLFCLLRRAKNNPLLKWLQKWMLIKM</sequence>
<evidence type="ECO:0000313" key="2">
    <source>
        <dbReference type="Proteomes" id="UP001274830"/>
    </source>
</evidence>
<dbReference type="Proteomes" id="UP001274830">
    <property type="component" value="Unassembled WGS sequence"/>
</dbReference>
<dbReference type="PANTHER" id="PTHR38846">
    <property type="entry name" value="C3H1-TYPE DOMAIN-CONTAINING PROTEIN"/>
    <property type="match status" value="1"/>
</dbReference>
<gene>
    <name evidence="1" type="ORF">LTR78_004692</name>
</gene>
<comment type="caution">
    <text evidence="1">The sequence shown here is derived from an EMBL/GenBank/DDBJ whole genome shotgun (WGS) entry which is preliminary data.</text>
</comment>
<reference evidence="1" key="1">
    <citation type="submission" date="2023-07" db="EMBL/GenBank/DDBJ databases">
        <title>Black Yeasts Isolated from many extreme environments.</title>
        <authorList>
            <person name="Coleine C."/>
            <person name="Stajich J.E."/>
            <person name="Selbmann L."/>
        </authorList>
    </citation>
    <scope>NUCLEOTIDE SEQUENCE</scope>
    <source>
        <strain evidence="1">CCFEE 5485</strain>
    </source>
</reference>